<sequence length="178" mass="20176">MEMQAEHQWRGLNRTYETLSAPAPLVIQITTPRNASSTEDKPTTPTYTIHSLTSQNQTELNVQYFISRQKKGCIVSISPKPVRFAAETNPPHDQKGIAWSLAPSPPLRLRLLSTHTSPRFSSYQAGRLLLKPRSQNPAFQSYTTQKIKIELHISLIPIPHIDTFARQHNKMTPNKKTP</sequence>
<name>A0AAJ0EHP4_9PEZI</name>
<keyword evidence="2" id="KW-1185">Reference proteome</keyword>
<dbReference type="GeneID" id="85467097"/>
<dbReference type="Proteomes" id="UP001243989">
    <property type="component" value="Unassembled WGS sequence"/>
</dbReference>
<comment type="caution">
    <text evidence="1">The sequence shown here is derived from an EMBL/GenBank/DDBJ whole genome shotgun (WGS) entry which is preliminary data.</text>
</comment>
<dbReference type="EMBL" id="JAHMHQ010000005">
    <property type="protein sequence ID" value="KAK1639473.1"/>
    <property type="molecule type" value="Genomic_DNA"/>
</dbReference>
<protein>
    <submittedName>
        <fullName evidence="1">Uncharacterized protein</fullName>
    </submittedName>
</protein>
<gene>
    <name evidence="1" type="ORF">BDP81DRAFT_177742</name>
</gene>
<dbReference type="RefSeq" id="XP_060448080.1">
    <property type="nucleotide sequence ID" value="XM_060582235.1"/>
</dbReference>
<evidence type="ECO:0000313" key="1">
    <source>
        <dbReference type="EMBL" id="KAK1639473.1"/>
    </source>
</evidence>
<accession>A0AAJ0EHP4</accession>
<evidence type="ECO:0000313" key="2">
    <source>
        <dbReference type="Proteomes" id="UP001243989"/>
    </source>
</evidence>
<organism evidence="1 2">
    <name type="scientific">Colletotrichum phormii</name>
    <dbReference type="NCBI Taxonomy" id="359342"/>
    <lineage>
        <taxon>Eukaryota</taxon>
        <taxon>Fungi</taxon>
        <taxon>Dikarya</taxon>
        <taxon>Ascomycota</taxon>
        <taxon>Pezizomycotina</taxon>
        <taxon>Sordariomycetes</taxon>
        <taxon>Hypocreomycetidae</taxon>
        <taxon>Glomerellales</taxon>
        <taxon>Glomerellaceae</taxon>
        <taxon>Colletotrichum</taxon>
        <taxon>Colletotrichum acutatum species complex</taxon>
    </lineage>
</organism>
<reference evidence="1" key="1">
    <citation type="submission" date="2021-06" db="EMBL/GenBank/DDBJ databases">
        <title>Comparative genomics, transcriptomics and evolutionary studies reveal genomic signatures of adaptation to plant cell wall in hemibiotrophic fungi.</title>
        <authorList>
            <consortium name="DOE Joint Genome Institute"/>
            <person name="Baroncelli R."/>
            <person name="Diaz J.F."/>
            <person name="Benocci T."/>
            <person name="Peng M."/>
            <person name="Battaglia E."/>
            <person name="Haridas S."/>
            <person name="Andreopoulos W."/>
            <person name="Labutti K."/>
            <person name="Pangilinan J."/>
            <person name="Floch G.L."/>
            <person name="Makela M.R."/>
            <person name="Henrissat B."/>
            <person name="Grigoriev I.V."/>
            <person name="Crouch J.A."/>
            <person name="De Vries R.P."/>
            <person name="Sukno S.A."/>
            <person name="Thon M.R."/>
        </authorList>
    </citation>
    <scope>NUCLEOTIDE SEQUENCE</scope>
    <source>
        <strain evidence="1">CBS 102054</strain>
    </source>
</reference>
<proteinExistence type="predicted"/>
<dbReference type="AlphaFoldDB" id="A0AAJ0EHP4"/>